<gene>
    <name evidence="2" type="ORF">MHHB_P0392</name>
</gene>
<dbReference type="OrthoDB" id="65948at2157"/>
<organism evidence="2 3">
    <name type="scientific">Methanofervidicoccus abyssi</name>
    <dbReference type="NCBI Taxonomy" id="2082189"/>
    <lineage>
        <taxon>Archaea</taxon>
        <taxon>Methanobacteriati</taxon>
        <taxon>Methanobacteriota</taxon>
        <taxon>Methanomada group</taxon>
        <taxon>Methanococci</taxon>
        <taxon>Methanococcales</taxon>
        <taxon>Methanofervidicoccus</taxon>
    </lineage>
</organism>
<protein>
    <recommendedName>
        <fullName evidence="4">Class III signal peptide</fullName>
    </recommendedName>
</protein>
<proteinExistence type="predicted"/>
<comment type="caution">
    <text evidence="2">The sequence shown here is derived from an EMBL/GenBank/DDBJ whole genome shotgun (WGS) entry which is preliminary data.</text>
</comment>
<dbReference type="InterPro" id="IPR007166">
    <property type="entry name" value="Class3_signal_pept_motif"/>
</dbReference>
<dbReference type="RefSeq" id="WP_131006950.1">
    <property type="nucleotide sequence ID" value="NZ_BFAX01000002.1"/>
</dbReference>
<keyword evidence="3" id="KW-1185">Reference proteome</keyword>
<keyword evidence="1" id="KW-0472">Membrane</keyword>
<sequence length="134" mass="15079">MRGQISLEFSIIFLALLIVVIISTIIPSMYGYGRLVETSLASLGHGALSKLKTNIEMLSVLDPDSRIVVYIRSPPGVWEIDDHNITLRGDGFTISTRCDINLNSNVRYYNRTNLSVIEIHLEKVNDTTININWT</sequence>
<keyword evidence="1" id="KW-0812">Transmembrane</keyword>
<accession>A0A401HPG3</accession>
<feature type="transmembrane region" description="Helical" evidence="1">
    <location>
        <begin position="12"/>
        <end position="32"/>
    </location>
</feature>
<evidence type="ECO:0008006" key="4">
    <source>
        <dbReference type="Google" id="ProtNLM"/>
    </source>
</evidence>
<evidence type="ECO:0000256" key="1">
    <source>
        <dbReference type="SAM" id="Phobius"/>
    </source>
</evidence>
<evidence type="ECO:0000313" key="2">
    <source>
        <dbReference type="EMBL" id="GBF36167.1"/>
    </source>
</evidence>
<dbReference type="Proteomes" id="UP000290527">
    <property type="component" value="Unassembled WGS sequence"/>
</dbReference>
<dbReference type="Pfam" id="PF04021">
    <property type="entry name" value="Class_IIIsignal"/>
    <property type="match status" value="1"/>
</dbReference>
<dbReference type="EMBL" id="BFAX01000002">
    <property type="protein sequence ID" value="GBF36167.1"/>
    <property type="molecule type" value="Genomic_DNA"/>
</dbReference>
<reference evidence="2 3" key="1">
    <citation type="journal article" date="2019" name="Int. J. Syst. Evol. Microbiol.">
        <title>Methanofervidicoccus abyssi gen. nov., sp. nov., a hydrogenotrophic methanogen, isolated from a hydrothermal vent chimney in the Mid-Cayman Spreading Center, the Caribbean Sea.</title>
        <authorList>
            <person name="Sakai S."/>
            <person name="Takaki Y."/>
            <person name="Miyazaki M."/>
            <person name="Ogawara M."/>
            <person name="Yanagawa K."/>
            <person name="Miyazaki J."/>
            <person name="Takai K."/>
        </authorList>
    </citation>
    <scope>NUCLEOTIDE SEQUENCE [LARGE SCALE GENOMIC DNA]</scope>
    <source>
        <strain evidence="2 3">HHB</strain>
    </source>
</reference>
<dbReference type="AlphaFoldDB" id="A0A401HPG3"/>
<evidence type="ECO:0000313" key="3">
    <source>
        <dbReference type="Proteomes" id="UP000290527"/>
    </source>
</evidence>
<keyword evidence="1" id="KW-1133">Transmembrane helix</keyword>
<name>A0A401HPG3_9EURY</name>